<evidence type="ECO:0000313" key="11">
    <source>
        <dbReference type="EMBL" id="KAL2090698.1"/>
    </source>
</evidence>
<dbReference type="Pfam" id="PF07888">
    <property type="entry name" value="CALCOCO1"/>
    <property type="match status" value="1"/>
</dbReference>
<keyword evidence="12" id="KW-1185">Reference proteome</keyword>
<keyword evidence="3" id="KW-0963">Cytoplasm</keyword>
<feature type="compositionally biased region" description="Acidic residues" evidence="8">
    <location>
        <begin position="486"/>
        <end position="497"/>
    </location>
</feature>
<feature type="coiled-coil region" evidence="7">
    <location>
        <begin position="343"/>
        <end position="448"/>
    </location>
</feature>
<evidence type="ECO:0000256" key="1">
    <source>
        <dbReference type="ARBA" id="ARBA00004123"/>
    </source>
</evidence>
<dbReference type="InterPro" id="IPR041611">
    <property type="entry name" value="SKICH"/>
</dbReference>
<evidence type="ECO:0000313" key="12">
    <source>
        <dbReference type="Proteomes" id="UP001591681"/>
    </source>
</evidence>
<protein>
    <recommendedName>
        <fullName evidence="13">Calcium-binding and coiled-coil domain-containing protein 1-like</fullName>
    </recommendedName>
</protein>
<dbReference type="EMBL" id="JBHFQA010000011">
    <property type="protein sequence ID" value="KAL2090698.1"/>
    <property type="molecule type" value="Genomic_DNA"/>
</dbReference>
<feature type="region of interest" description="Disordered" evidence="8">
    <location>
        <begin position="477"/>
        <end position="580"/>
    </location>
</feature>
<organism evidence="11 12">
    <name type="scientific">Coilia grayii</name>
    <name type="common">Gray's grenadier anchovy</name>
    <dbReference type="NCBI Taxonomy" id="363190"/>
    <lineage>
        <taxon>Eukaryota</taxon>
        <taxon>Metazoa</taxon>
        <taxon>Chordata</taxon>
        <taxon>Craniata</taxon>
        <taxon>Vertebrata</taxon>
        <taxon>Euteleostomi</taxon>
        <taxon>Actinopterygii</taxon>
        <taxon>Neopterygii</taxon>
        <taxon>Teleostei</taxon>
        <taxon>Clupei</taxon>
        <taxon>Clupeiformes</taxon>
        <taxon>Clupeoidei</taxon>
        <taxon>Engraulidae</taxon>
        <taxon>Coilinae</taxon>
        <taxon>Coilia</taxon>
    </lineage>
</organism>
<dbReference type="GO" id="GO:0005634">
    <property type="term" value="C:nucleus"/>
    <property type="evidence" value="ECO:0007669"/>
    <property type="project" value="UniProtKB-SubCell"/>
</dbReference>
<dbReference type="Pfam" id="PF17751">
    <property type="entry name" value="SKICH"/>
    <property type="match status" value="1"/>
</dbReference>
<dbReference type="Proteomes" id="UP001591681">
    <property type="component" value="Unassembled WGS sequence"/>
</dbReference>
<dbReference type="InterPro" id="IPR051002">
    <property type="entry name" value="UBA_autophagy_assoc_protein"/>
</dbReference>
<dbReference type="InterPro" id="IPR012852">
    <property type="entry name" value="CALCOCO1-like"/>
</dbReference>
<name>A0ABD1JUX7_9TELE</name>
<dbReference type="Gene3D" id="2.60.40.2840">
    <property type="match status" value="1"/>
</dbReference>
<evidence type="ECO:0008006" key="13">
    <source>
        <dbReference type="Google" id="ProtNLM"/>
    </source>
</evidence>
<evidence type="ECO:0000256" key="6">
    <source>
        <dbReference type="ARBA" id="ARBA00037963"/>
    </source>
</evidence>
<dbReference type="AlphaFoldDB" id="A0ABD1JUX7"/>
<comment type="caution">
    <text evidence="11">The sequence shown here is derived from an EMBL/GenBank/DDBJ whole genome shotgun (WGS) entry which is preliminary data.</text>
</comment>
<sequence length="580" mass="67137">MDNIRKVHFRNVGRSYFPQTRVECHYKLTSDHTWDSHDWIGLFKVGWSTVKEYHTYVWVLVPEGYKERRDTDCCVQFQPSYLPGPGADMYQFVYVDARGEVCGISSHFLFATPGALDELVTLEHERSGEEGTGEDLMMVVPKAQILQGHLEDCQRELQELKLTVEDTQREKDRALERHEQAREELMRERDDMKEEISELMEGLRHQREELERMELKYKDVQSTQHSVSAELLDLLKERGEQQQQIRELADDNSLLTQQKKQAEAELERTKDRVKKLTQQRNDEEEVKKALKAENEAAHSEMRMLRECIEAGERSNDVLRRELSELSVLQGHSHGELHQSRMQLAQANLQLSQANLALREGEATWAQEKQQLRQNAELEQERIQKLCRELQRKEEWLQEERAEREKLEAELGAENNSNRAQLSDSRREVQELKADVRAAQKERQQQQLEKQVLLDYIRDLEKRLDLKVEARWSEAASIASAQADIPPCEEEEEEEVFESPEGPQADTCEEDAGQTETETEPPAQAEAQGQAQPQDPLGRVVAISQLTPASTAYEDDREEEESREVRALSHSKAPRTSSLAC</sequence>
<evidence type="ECO:0000256" key="7">
    <source>
        <dbReference type="SAM" id="Coils"/>
    </source>
</evidence>
<feature type="compositionally biased region" description="Acidic residues" evidence="8">
    <location>
        <begin position="552"/>
        <end position="561"/>
    </location>
</feature>
<feature type="compositionally biased region" description="Low complexity" evidence="8">
    <location>
        <begin position="519"/>
        <end position="533"/>
    </location>
</feature>
<proteinExistence type="inferred from homology"/>
<feature type="domain" description="Calcium binding and coiled-coil" evidence="9">
    <location>
        <begin position="291"/>
        <end position="527"/>
    </location>
</feature>
<feature type="coiled-coil region" evidence="7">
    <location>
        <begin position="143"/>
        <end position="300"/>
    </location>
</feature>
<comment type="subcellular location">
    <subcellularLocation>
        <location evidence="2">Cytoplasm</location>
    </subcellularLocation>
    <subcellularLocation>
        <location evidence="1">Nucleus</location>
    </subcellularLocation>
</comment>
<accession>A0ABD1JUX7</accession>
<evidence type="ECO:0000256" key="5">
    <source>
        <dbReference type="ARBA" id="ARBA00023242"/>
    </source>
</evidence>
<dbReference type="PANTHER" id="PTHR31915:SF5">
    <property type="entry name" value="CALCIUM-BINDING AND COILED-COIL DOMAIN-CONTAINING PROTEIN 1"/>
    <property type="match status" value="1"/>
</dbReference>
<dbReference type="GO" id="GO:0005737">
    <property type="term" value="C:cytoplasm"/>
    <property type="evidence" value="ECO:0007669"/>
    <property type="project" value="UniProtKB-SubCell"/>
</dbReference>
<evidence type="ECO:0000256" key="8">
    <source>
        <dbReference type="SAM" id="MobiDB-lite"/>
    </source>
</evidence>
<evidence type="ECO:0000256" key="3">
    <source>
        <dbReference type="ARBA" id="ARBA00022490"/>
    </source>
</evidence>
<feature type="domain" description="SKICH" evidence="10">
    <location>
        <begin position="7"/>
        <end position="109"/>
    </location>
</feature>
<gene>
    <name evidence="11" type="ORF">ACEWY4_012961</name>
</gene>
<feature type="compositionally biased region" description="Acidic residues" evidence="8">
    <location>
        <begin position="506"/>
        <end position="518"/>
    </location>
</feature>
<evidence type="ECO:0000259" key="10">
    <source>
        <dbReference type="Pfam" id="PF17751"/>
    </source>
</evidence>
<reference evidence="11 12" key="1">
    <citation type="submission" date="2024-09" db="EMBL/GenBank/DDBJ databases">
        <title>A chromosome-level genome assembly of Gray's grenadier anchovy, Coilia grayii.</title>
        <authorList>
            <person name="Fu Z."/>
        </authorList>
    </citation>
    <scope>NUCLEOTIDE SEQUENCE [LARGE SCALE GENOMIC DNA]</scope>
    <source>
        <strain evidence="11">G4</strain>
        <tissue evidence="11">Muscle</tissue>
    </source>
</reference>
<evidence type="ECO:0000259" key="9">
    <source>
        <dbReference type="Pfam" id="PF07888"/>
    </source>
</evidence>
<dbReference type="PANTHER" id="PTHR31915">
    <property type="entry name" value="SKICH DOMAIN-CONTAINING PROTEIN"/>
    <property type="match status" value="1"/>
</dbReference>
<evidence type="ECO:0000256" key="2">
    <source>
        <dbReference type="ARBA" id="ARBA00004496"/>
    </source>
</evidence>
<keyword evidence="4 7" id="KW-0175">Coiled coil</keyword>
<keyword evidence="5" id="KW-0539">Nucleus</keyword>
<comment type="similarity">
    <text evidence="6">Belongs to the CALCOCO family.</text>
</comment>
<evidence type="ECO:0000256" key="4">
    <source>
        <dbReference type="ARBA" id="ARBA00023054"/>
    </source>
</evidence>